<gene>
    <name evidence="1" type="ORF">FLAPXU55_00575</name>
</gene>
<evidence type="ECO:0000313" key="2">
    <source>
        <dbReference type="Proteomes" id="UP000533639"/>
    </source>
</evidence>
<dbReference type="AlphaFoldDB" id="A0A9N8IZW5"/>
<dbReference type="RefSeq" id="WP_180856491.1">
    <property type="nucleotide sequence ID" value="NZ_CAIJDE010000028.1"/>
</dbReference>
<organism evidence="1 2">
    <name type="scientific">Flavobacterium panici</name>
    <dbReference type="NCBI Taxonomy" id="2654843"/>
    <lineage>
        <taxon>Bacteria</taxon>
        <taxon>Pseudomonadati</taxon>
        <taxon>Bacteroidota</taxon>
        <taxon>Flavobacteriia</taxon>
        <taxon>Flavobacteriales</taxon>
        <taxon>Flavobacteriaceae</taxon>
        <taxon>Flavobacterium</taxon>
    </lineage>
</organism>
<dbReference type="InterPro" id="IPR036388">
    <property type="entry name" value="WH-like_DNA-bd_sf"/>
</dbReference>
<name>A0A9N8IZW5_9FLAO</name>
<keyword evidence="2" id="KW-1185">Reference proteome</keyword>
<evidence type="ECO:0000313" key="1">
    <source>
        <dbReference type="EMBL" id="CAC9972896.1"/>
    </source>
</evidence>
<proteinExistence type="predicted"/>
<accession>A0A9N8IZW5</accession>
<dbReference type="Proteomes" id="UP000533639">
    <property type="component" value="Unassembled WGS sequence"/>
</dbReference>
<sequence>MTTQKQLTKLEQLQQQHNGIRFIRSYPILNYIKTLSPTDRQLIELILSYQDNGKPFQMKYETIADILNISYQTVKNRVTKLSKEKIIITNHKSNFNGVDGGSSTKLSVDLDVLIAMIKTPAESKPASTTEHTQEADSIPIVVIEQSTPAETEELTKEPEKVEIAQTDPKKTLMFERYKSKFYYSKAGDTMTPADFHSLTDRRFMDLPKVTSRVMGLPADNFDVFWSKVQELKKDLLATEQAHQ</sequence>
<dbReference type="Gene3D" id="1.10.10.10">
    <property type="entry name" value="Winged helix-like DNA-binding domain superfamily/Winged helix DNA-binding domain"/>
    <property type="match status" value="1"/>
</dbReference>
<reference evidence="1 2" key="1">
    <citation type="submission" date="2020-06" db="EMBL/GenBank/DDBJ databases">
        <authorList>
            <person name="Criscuolo A."/>
        </authorList>
    </citation>
    <scope>NUCLEOTIDE SEQUENCE [LARGE SCALE GENOMIC DNA]</scope>
    <source>
        <strain evidence="1">PXU-55</strain>
    </source>
</reference>
<comment type="caution">
    <text evidence="1">The sequence shown here is derived from an EMBL/GenBank/DDBJ whole genome shotgun (WGS) entry which is preliminary data.</text>
</comment>
<dbReference type="EMBL" id="CAIJDE010000028">
    <property type="protein sequence ID" value="CAC9972896.1"/>
    <property type="molecule type" value="Genomic_DNA"/>
</dbReference>
<evidence type="ECO:0008006" key="3">
    <source>
        <dbReference type="Google" id="ProtNLM"/>
    </source>
</evidence>
<protein>
    <recommendedName>
        <fullName evidence="3">Helix-turn-helix domain-containing protein</fullName>
    </recommendedName>
</protein>